<dbReference type="EMBL" id="JAHGAW010000018">
    <property type="protein sequence ID" value="MBT2189415.1"/>
    <property type="molecule type" value="Genomic_DNA"/>
</dbReference>
<dbReference type="PANTHER" id="PTHR35010">
    <property type="entry name" value="BLL4672 PROTEIN-RELATED"/>
    <property type="match status" value="1"/>
</dbReference>
<dbReference type="SUPFAM" id="SSF47413">
    <property type="entry name" value="lambda repressor-like DNA-binding domains"/>
    <property type="match status" value="1"/>
</dbReference>
<dbReference type="InterPro" id="IPR041413">
    <property type="entry name" value="MLTR_LBD"/>
</dbReference>
<dbReference type="Proteomes" id="UP001138757">
    <property type="component" value="Unassembled WGS sequence"/>
</dbReference>
<evidence type="ECO:0000259" key="1">
    <source>
        <dbReference type="SMART" id="SM00530"/>
    </source>
</evidence>
<dbReference type="SMART" id="SM00530">
    <property type="entry name" value="HTH_XRE"/>
    <property type="match status" value="1"/>
</dbReference>
<reference evidence="2" key="1">
    <citation type="submission" date="2021-05" db="EMBL/GenBank/DDBJ databases">
        <title>Genome of Sphingobium sp. strain.</title>
        <authorList>
            <person name="Fan R."/>
        </authorList>
    </citation>
    <scope>NUCLEOTIDE SEQUENCE</scope>
    <source>
        <strain evidence="2">H33</strain>
    </source>
</reference>
<dbReference type="PANTHER" id="PTHR35010:SF2">
    <property type="entry name" value="BLL4672 PROTEIN"/>
    <property type="match status" value="1"/>
</dbReference>
<dbReference type="CDD" id="cd00093">
    <property type="entry name" value="HTH_XRE"/>
    <property type="match status" value="1"/>
</dbReference>
<dbReference type="Gene3D" id="1.10.260.40">
    <property type="entry name" value="lambda repressor-like DNA-binding domains"/>
    <property type="match status" value="1"/>
</dbReference>
<dbReference type="GO" id="GO:0003677">
    <property type="term" value="F:DNA binding"/>
    <property type="evidence" value="ECO:0007669"/>
    <property type="project" value="InterPro"/>
</dbReference>
<dbReference type="Pfam" id="PF17765">
    <property type="entry name" value="MLTR_LBD"/>
    <property type="match status" value="1"/>
</dbReference>
<sequence length="261" mass="29320">MNSEERRKLLGSFIRSHRERMTPDVVVRRRRTPGLRREELAARAGIGVTWCAWIEQGRDVSVSAETLARIAEALALTPAERAYLFELGGRRDPAQPLVSTIAVAPASVAALVMTLPVPAYGLDRLWNASCWNPAAEHLFAGWLGTNGERNLLRYTFLSPSARMLLPDWEQRARRVLAEFRADCVRLMNDPFLDGLARDLRERSELFAHEWDSQSVSAREGGIRTFVHPLDGPLSFIQHTFSAVERPDHKLVALMPTAGVDR</sequence>
<dbReference type="Gene3D" id="3.30.450.180">
    <property type="match status" value="1"/>
</dbReference>
<dbReference type="Pfam" id="PF13560">
    <property type="entry name" value="HTH_31"/>
    <property type="match status" value="1"/>
</dbReference>
<dbReference type="InterPro" id="IPR001387">
    <property type="entry name" value="Cro/C1-type_HTH"/>
</dbReference>
<dbReference type="AlphaFoldDB" id="A0A9X1DFP6"/>
<dbReference type="InterPro" id="IPR010982">
    <property type="entry name" value="Lambda_DNA-bd_dom_sf"/>
</dbReference>
<protein>
    <submittedName>
        <fullName evidence="2">Helix-turn-helix transcriptional regulator</fullName>
    </submittedName>
</protein>
<keyword evidence="3" id="KW-1185">Reference proteome</keyword>
<accession>A0A9X1DFP6</accession>
<gene>
    <name evidence="2" type="ORF">KK488_20885</name>
</gene>
<evidence type="ECO:0000313" key="3">
    <source>
        <dbReference type="Proteomes" id="UP001138757"/>
    </source>
</evidence>
<proteinExistence type="predicted"/>
<organism evidence="2 3">
    <name type="scientific">Sphingobium nicotianae</name>
    <dbReference type="NCBI Taxonomy" id="2782607"/>
    <lineage>
        <taxon>Bacteria</taxon>
        <taxon>Pseudomonadati</taxon>
        <taxon>Pseudomonadota</taxon>
        <taxon>Alphaproteobacteria</taxon>
        <taxon>Sphingomonadales</taxon>
        <taxon>Sphingomonadaceae</taxon>
        <taxon>Sphingobium</taxon>
    </lineage>
</organism>
<dbReference type="RefSeq" id="WP_214625670.1">
    <property type="nucleotide sequence ID" value="NZ_JAHGAW010000018.1"/>
</dbReference>
<evidence type="ECO:0000313" key="2">
    <source>
        <dbReference type="EMBL" id="MBT2189415.1"/>
    </source>
</evidence>
<name>A0A9X1DFP6_9SPHN</name>
<feature type="domain" description="HTH cro/C1-type" evidence="1">
    <location>
        <begin position="25"/>
        <end position="81"/>
    </location>
</feature>
<comment type="caution">
    <text evidence="2">The sequence shown here is derived from an EMBL/GenBank/DDBJ whole genome shotgun (WGS) entry which is preliminary data.</text>
</comment>